<dbReference type="Proteomes" id="UP000183926">
    <property type="component" value="Unassembled WGS sequence"/>
</dbReference>
<evidence type="ECO:0000256" key="4">
    <source>
        <dbReference type="RuleBase" id="RU363019"/>
    </source>
</evidence>
<name>A0A1I7I7I7_9PROT</name>
<evidence type="ECO:0000256" key="3">
    <source>
        <dbReference type="ARBA" id="ARBA00023235"/>
    </source>
</evidence>
<comment type="function">
    <text evidence="4">PPIases accelerate the folding of proteins. It catalyzes the cis-trans isomerization of proline imidic peptide bonds in oligopeptides.</text>
</comment>
<evidence type="ECO:0000313" key="7">
    <source>
        <dbReference type="Proteomes" id="UP000183926"/>
    </source>
</evidence>
<evidence type="ECO:0000256" key="2">
    <source>
        <dbReference type="ARBA" id="ARBA00023110"/>
    </source>
</evidence>
<protein>
    <recommendedName>
        <fullName evidence="4">Peptidyl-prolyl cis-trans isomerase</fullName>
        <shortName evidence="4">PPIase</shortName>
        <ecNumber evidence="4">5.2.1.8</ecNumber>
    </recommendedName>
</protein>
<keyword evidence="2 4" id="KW-0697">Rotamase</keyword>
<dbReference type="PRINTS" id="PR00153">
    <property type="entry name" value="CSAPPISMRASE"/>
</dbReference>
<evidence type="ECO:0000313" key="6">
    <source>
        <dbReference type="EMBL" id="SFU68933.1"/>
    </source>
</evidence>
<dbReference type="GO" id="GO:0006457">
    <property type="term" value="P:protein folding"/>
    <property type="evidence" value="ECO:0007669"/>
    <property type="project" value="InterPro"/>
</dbReference>
<dbReference type="GO" id="GO:0003755">
    <property type="term" value="F:peptidyl-prolyl cis-trans isomerase activity"/>
    <property type="evidence" value="ECO:0007669"/>
    <property type="project" value="UniProtKB-UniRule"/>
</dbReference>
<dbReference type="SUPFAM" id="SSF50891">
    <property type="entry name" value="Cyclophilin-like"/>
    <property type="match status" value="1"/>
</dbReference>
<evidence type="ECO:0000259" key="5">
    <source>
        <dbReference type="PROSITE" id="PS50072"/>
    </source>
</evidence>
<accession>A0A1I7I7I7</accession>
<feature type="domain" description="PPIase cyclophilin-type" evidence="5">
    <location>
        <begin position="46"/>
        <end position="203"/>
    </location>
</feature>
<dbReference type="InterPro" id="IPR002130">
    <property type="entry name" value="Cyclophilin-type_PPIase_dom"/>
</dbReference>
<dbReference type="PROSITE" id="PS00170">
    <property type="entry name" value="CSA_PPIASE_1"/>
    <property type="match status" value="1"/>
</dbReference>
<dbReference type="Pfam" id="PF00160">
    <property type="entry name" value="Pro_isomerase"/>
    <property type="match status" value="1"/>
</dbReference>
<dbReference type="PROSITE" id="PS50072">
    <property type="entry name" value="CSA_PPIASE_2"/>
    <property type="match status" value="1"/>
</dbReference>
<sequence length="213" mass="23303">MTIFSFGRHTARSVKVVTTTTLFFTLYLTMLATSVFSANPKVEIKTNLGAIQIELYADQAPKTVENFLSYVNDDYYTGTIFHRVIAKFMIQGGGFDQNYTQKPTRQPVENEATNGLKNTLGTIAMARTNEPHSASSQFFINVANNDFLDYTAPTMQGYGYTVFGKVTAGMDVVNAIAGTPTGANGPFNRDVPQNMIVIESIKLLPASANSENP</sequence>
<reference evidence="6 7" key="1">
    <citation type="submission" date="2016-10" db="EMBL/GenBank/DDBJ databases">
        <authorList>
            <person name="de Groot N.N."/>
        </authorList>
    </citation>
    <scope>NUCLEOTIDE SEQUENCE [LARGE SCALE GENOMIC DNA]</scope>
    <source>
        <strain evidence="6 7">Nm24</strain>
    </source>
</reference>
<organism evidence="6 7">
    <name type="scientific">Nitrosomonas eutropha</name>
    <dbReference type="NCBI Taxonomy" id="916"/>
    <lineage>
        <taxon>Bacteria</taxon>
        <taxon>Pseudomonadati</taxon>
        <taxon>Pseudomonadota</taxon>
        <taxon>Betaproteobacteria</taxon>
        <taxon>Nitrosomonadales</taxon>
        <taxon>Nitrosomonadaceae</taxon>
        <taxon>Nitrosomonas</taxon>
    </lineage>
</organism>
<dbReference type="AlphaFoldDB" id="A0A1I7I7I7"/>
<comment type="catalytic activity">
    <reaction evidence="4">
        <text>[protein]-peptidylproline (omega=180) = [protein]-peptidylproline (omega=0)</text>
        <dbReference type="Rhea" id="RHEA:16237"/>
        <dbReference type="Rhea" id="RHEA-COMP:10747"/>
        <dbReference type="Rhea" id="RHEA-COMP:10748"/>
        <dbReference type="ChEBI" id="CHEBI:83833"/>
        <dbReference type="ChEBI" id="CHEBI:83834"/>
        <dbReference type="EC" id="5.2.1.8"/>
    </reaction>
</comment>
<comment type="similarity">
    <text evidence="1 4">Belongs to the cyclophilin-type PPIase family.</text>
</comment>
<dbReference type="PANTHER" id="PTHR43246">
    <property type="entry name" value="PEPTIDYL-PROLYL CIS-TRANS ISOMERASE CYP38, CHLOROPLASTIC"/>
    <property type="match status" value="1"/>
</dbReference>
<keyword evidence="3 4" id="KW-0413">Isomerase</keyword>
<dbReference type="OrthoDB" id="9807797at2"/>
<dbReference type="EMBL" id="FPBL01000007">
    <property type="protein sequence ID" value="SFU68933.1"/>
    <property type="molecule type" value="Genomic_DNA"/>
</dbReference>
<dbReference type="RefSeq" id="WP_074928817.1">
    <property type="nucleotide sequence ID" value="NZ_FPBL01000007.1"/>
</dbReference>
<dbReference type="InterPro" id="IPR020892">
    <property type="entry name" value="Cyclophilin-type_PPIase_CS"/>
</dbReference>
<evidence type="ECO:0000256" key="1">
    <source>
        <dbReference type="ARBA" id="ARBA00007365"/>
    </source>
</evidence>
<dbReference type="EC" id="5.2.1.8" evidence="4"/>
<dbReference type="InterPro" id="IPR029000">
    <property type="entry name" value="Cyclophilin-like_dom_sf"/>
</dbReference>
<gene>
    <name evidence="6" type="ORF">SAMN05216339_10798</name>
</gene>
<dbReference type="InterPro" id="IPR044665">
    <property type="entry name" value="E_coli_cyclophilin_A-like"/>
</dbReference>
<dbReference type="Gene3D" id="2.40.100.10">
    <property type="entry name" value="Cyclophilin-like"/>
    <property type="match status" value="1"/>
</dbReference>
<proteinExistence type="inferred from homology"/>